<feature type="region of interest" description="Disordered" evidence="1">
    <location>
        <begin position="80"/>
        <end position="112"/>
    </location>
</feature>
<keyword evidence="3" id="KW-1185">Reference proteome</keyword>
<evidence type="ECO:0000256" key="1">
    <source>
        <dbReference type="SAM" id="MobiDB-lite"/>
    </source>
</evidence>
<protein>
    <submittedName>
        <fullName evidence="2">Uncharacterized protein</fullName>
    </submittedName>
</protein>
<reference evidence="2" key="2">
    <citation type="submission" date="2022-01" db="EMBL/GenBank/DDBJ databases">
        <authorList>
            <person name="Yamashiro T."/>
            <person name="Shiraishi A."/>
            <person name="Satake H."/>
            <person name="Nakayama K."/>
        </authorList>
    </citation>
    <scope>NUCLEOTIDE SEQUENCE</scope>
</reference>
<dbReference type="EMBL" id="BQNB010010647">
    <property type="protein sequence ID" value="GJS80098.1"/>
    <property type="molecule type" value="Genomic_DNA"/>
</dbReference>
<proteinExistence type="predicted"/>
<organism evidence="2 3">
    <name type="scientific">Tanacetum coccineum</name>
    <dbReference type="NCBI Taxonomy" id="301880"/>
    <lineage>
        <taxon>Eukaryota</taxon>
        <taxon>Viridiplantae</taxon>
        <taxon>Streptophyta</taxon>
        <taxon>Embryophyta</taxon>
        <taxon>Tracheophyta</taxon>
        <taxon>Spermatophyta</taxon>
        <taxon>Magnoliopsida</taxon>
        <taxon>eudicotyledons</taxon>
        <taxon>Gunneridae</taxon>
        <taxon>Pentapetalae</taxon>
        <taxon>asterids</taxon>
        <taxon>campanulids</taxon>
        <taxon>Asterales</taxon>
        <taxon>Asteraceae</taxon>
        <taxon>Asteroideae</taxon>
        <taxon>Anthemideae</taxon>
        <taxon>Anthemidinae</taxon>
        <taxon>Tanacetum</taxon>
    </lineage>
</organism>
<dbReference type="Proteomes" id="UP001151760">
    <property type="component" value="Unassembled WGS sequence"/>
</dbReference>
<reference evidence="2" key="1">
    <citation type="journal article" date="2022" name="Int. J. Mol. Sci.">
        <title>Draft Genome of Tanacetum Coccineum: Genomic Comparison of Closely Related Tanacetum-Family Plants.</title>
        <authorList>
            <person name="Yamashiro T."/>
            <person name="Shiraishi A."/>
            <person name="Nakayama K."/>
            <person name="Satake H."/>
        </authorList>
    </citation>
    <scope>NUCLEOTIDE SEQUENCE</scope>
</reference>
<comment type="caution">
    <text evidence="2">The sequence shown here is derived from an EMBL/GenBank/DDBJ whole genome shotgun (WGS) entry which is preliminary data.</text>
</comment>
<name>A0ABQ4YQG9_9ASTR</name>
<gene>
    <name evidence="2" type="ORF">Tco_0729979</name>
</gene>
<evidence type="ECO:0000313" key="2">
    <source>
        <dbReference type="EMBL" id="GJS80098.1"/>
    </source>
</evidence>
<sequence>MDISQESRALICTLLKESSEKDRELHLSMYGKAAQLQKQMDAKSAWFQEKYSGLIHGAARESCNQDPDSFLQCRMKKCQNSPTSRSSSLAVTSSGLSSNVSNAGLPSEKIMASGKNGDDGDLLLFRDGPGTWDIGAGALGLFIS</sequence>
<evidence type="ECO:0000313" key="3">
    <source>
        <dbReference type="Proteomes" id="UP001151760"/>
    </source>
</evidence>
<accession>A0ABQ4YQG9</accession>
<feature type="compositionally biased region" description="Low complexity" evidence="1">
    <location>
        <begin position="81"/>
        <end position="98"/>
    </location>
</feature>